<dbReference type="OrthoDB" id="9803476at2"/>
<name>A0A5C5G903_9RHOB</name>
<reference evidence="3 4" key="1">
    <citation type="submission" date="2019-06" db="EMBL/GenBank/DDBJ databases">
        <title>Genome of new Rhodobacteraceae sp. SM1903.</title>
        <authorList>
            <person name="Ren X."/>
        </authorList>
    </citation>
    <scope>NUCLEOTIDE SEQUENCE [LARGE SCALE GENOMIC DNA]</scope>
    <source>
        <strain evidence="3 4">SM1903</strain>
    </source>
</reference>
<dbReference type="SUPFAM" id="SSF55961">
    <property type="entry name" value="Bet v1-like"/>
    <property type="match status" value="1"/>
</dbReference>
<evidence type="ECO:0000259" key="2">
    <source>
        <dbReference type="Pfam" id="PF08327"/>
    </source>
</evidence>
<dbReference type="EMBL" id="VFFF01000002">
    <property type="protein sequence ID" value="TNY31198.1"/>
    <property type="molecule type" value="Genomic_DNA"/>
</dbReference>
<protein>
    <recommendedName>
        <fullName evidence="2">Activator of Hsp90 ATPase homologue 1/2-like C-terminal domain-containing protein</fullName>
    </recommendedName>
</protein>
<dbReference type="Pfam" id="PF08327">
    <property type="entry name" value="AHSA1"/>
    <property type="match status" value="1"/>
</dbReference>
<proteinExistence type="inferred from homology"/>
<dbReference type="AlphaFoldDB" id="A0A5C5G903"/>
<dbReference type="InterPro" id="IPR013538">
    <property type="entry name" value="ASHA1/2-like_C"/>
</dbReference>
<dbReference type="Gene3D" id="3.30.530.20">
    <property type="match status" value="1"/>
</dbReference>
<sequence>MLDDDSKRMYFGGESFQINKLMATSAQTAFQILGNHALFEKMQFGGMTVEPTVLHHDFREGGVAETAVPTDADTTIRSVIRYEQIVPGARIIATYSLFRNDTLLSLSLVDIRFREVEGGTRVDYNESVHFYDPQESGSQRRDMMLYTLNGLETLARNLDAGLV</sequence>
<evidence type="ECO:0000313" key="4">
    <source>
        <dbReference type="Proteomes" id="UP000314011"/>
    </source>
</evidence>
<dbReference type="RefSeq" id="WP_140195977.1">
    <property type="nucleotide sequence ID" value="NZ_CP065915.1"/>
</dbReference>
<keyword evidence="4" id="KW-1185">Reference proteome</keyword>
<evidence type="ECO:0000256" key="1">
    <source>
        <dbReference type="ARBA" id="ARBA00006817"/>
    </source>
</evidence>
<dbReference type="InterPro" id="IPR023393">
    <property type="entry name" value="START-like_dom_sf"/>
</dbReference>
<feature type="domain" description="Activator of Hsp90 ATPase homologue 1/2-like C-terminal" evidence="2">
    <location>
        <begin position="30"/>
        <end position="159"/>
    </location>
</feature>
<dbReference type="Proteomes" id="UP000314011">
    <property type="component" value="Unassembled WGS sequence"/>
</dbReference>
<gene>
    <name evidence="3" type="ORF">FHY64_14295</name>
</gene>
<comment type="similarity">
    <text evidence="1">Belongs to the AHA1 family.</text>
</comment>
<comment type="caution">
    <text evidence="3">The sequence shown here is derived from an EMBL/GenBank/DDBJ whole genome shotgun (WGS) entry which is preliminary data.</text>
</comment>
<evidence type="ECO:0000313" key="3">
    <source>
        <dbReference type="EMBL" id="TNY31198.1"/>
    </source>
</evidence>
<organism evidence="3 4">
    <name type="scientific">Pelagovum pacificum</name>
    <dbReference type="NCBI Taxonomy" id="2588711"/>
    <lineage>
        <taxon>Bacteria</taxon>
        <taxon>Pseudomonadati</taxon>
        <taxon>Pseudomonadota</taxon>
        <taxon>Alphaproteobacteria</taxon>
        <taxon>Rhodobacterales</taxon>
        <taxon>Paracoccaceae</taxon>
        <taxon>Pelagovum</taxon>
    </lineage>
</organism>
<accession>A0A5C5G903</accession>